<dbReference type="OrthoDB" id="3477286at2759"/>
<dbReference type="InterPro" id="IPR010730">
    <property type="entry name" value="HET"/>
</dbReference>
<dbReference type="Proteomes" id="UP000309340">
    <property type="component" value="Unassembled WGS sequence"/>
</dbReference>
<evidence type="ECO:0000313" key="2">
    <source>
        <dbReference type="EMBL" id="TKA58196.1"/>
    </source>
</evidence>
<comment type="caution">
    <text evidence="2">The sequence shown here is derived from an EMBL/GenBank/DDBJ whole genome shotgun (WGS) entry which is preliminary data.</text>
</comment>
<sequence>MAQIYASSFAMVIWLGEPAPDSVVSAKDSRLWLLALKRLEEYQAAEHSTAIDTPPAWIERQRDDERWERIREATLGIIQKQTTDEERSFVTKLMGLPWFTRRWVVQECIMSTTRYVLYGQHIVGAGAFDGSSAKAALSLAFFSSLTSSFAQTTGIESTRLARSRKTFALSWTTGFLWTPYTRLSPKHTYKEARWQTYSQ</sequence>
<dbReference type="EMBL" id="NAJQ01001490">
    <property type="protein sequence ID" value="TKA58196.1"/>
    <property type="molecule type" value="Genomic_DNA"/>
</dbReference>
<gene>
    <name evidence="2" type="ORF">B0A55_12408</name>
</gene>
<dbReference type="AlphaFoldDB" id="A0A4U0W8Z9"/>
<keyword evidence="3" id="KW-1185">Reference proteome</keyword>
<organism evidence="2 3">
    <name type="scientific">Friedmanniomyces simplex</name>
    <dbReference type="NCBI Taxonomy" id="329884"/>
    <lineage>
        <taxon>Eukaryota</taxon>
        <taxon>Fungi</taxon>
        <taxon>Dikarya</taxon>
        <taxon>Ascomycota</taxon>
        <taxon>Pezizomycotina</taxon>
        <taxon>Dothideomycetes</taxon>
        <taxon>Dothideomycetidae</taxon>
        <taxon>Mycosphaerellales</taxon>
        <taxon>Teratosphaeriaceae</taxon>
        <taxon>Friedmanniomyces</taxon>
    </lineage>
</organism>
<accession>A0A4U0W8Z9</accession>
<name>A0A4U0W8Z9_9PEZI</name>
<dbReference type="Pfam" id="PF06985">
    <property type="entry name" value="HET"/>
    <property type="match status" value="1"/>
</dbReference>
<feature type="domain" description="Heterokaryon incompatibility" evidence="1">
    <location>
        <begin position="1"/>
        <end position="107"/>
    </location>
</feature>
<evidence type="ECO:0000313" key="3">
    <source>
        <dbReference type="Proteomes" id="UP000309340"/>
    </source>
</evidence>
<evidence type="ECO:0000259" key="1">
    <source>
        <dbReference type="Pfam" id="PF06985"/>
    </source>
</evidence>
<proteinExistence type="predicted"/>
<reference evidence="2 3" key="1">
    <citation type="submission" date="2017-03" db="EMBL/GenBank/DDBJ databases">
        <title>Genomes of endolithic fungi from Antarctica.</title>
        <authorList>
            <person name="Coleine C."/>
            <person name="Masonjones S."/>
            <person name="Stajich J.E."/>
        </authorList>
    </citation>
    <scope>NUCLEOTIDE SEQUENCE [LARGE SCALE GENOMIC DNA]</scope>
    <source>
        <strain evidence="2 3">CCFEE 5184</strain>
    </source>
</reference>
<protein>
    <recommendedName>
        <fullName evidence="1">Heterokaryon incompatibility domain-containing protein</fullName>
    </recommendedName>
</protein>